<dbReference type="EMBL" id="CP033219">
    <property type="protein sequence ID" value="AZV80299.1"/>
    <property type="molecule type" value="Genomic_DNA"/>
</dbReference>
<gene>
    <name evidence="2" type="ORF">EBB79_04210</name>
</gene>
<sequence>MSNEHQQFLSRVRHLERKHGAMNNGYSAQMRSDGLIVVEPKRRIESRISARSIFLFLAAFLLFKGFLIASIGVDGYQDRVSKLQAGSMLEQGGALIMIADPLSLGIARKIGPILR</sequence>
<keyword evidence="1" id="KW-0812">Transmembrane</keyword>
<keyword evidence="1" id="KW-1133">Transmembrane helix</keyword>
<protein>
    <submittedName>
        <fullName evidence="2">Uncharacterized protein</fullName>
    </submittedName>
</protein>
<dbReference type="AlphaFoldDB" id="A0A3T0N8H7"/>
<dbReference type="Proteomes" id="UP000283063">
    <property type="component" value="Chromosome"/>
</dbReference>
<dbReference type="OrthoDB" id="7866534at2"/>
<reference evidence="2 3" key="1">
    <citation type="submission" date="2018-10" db="EMBL/GenBank/DDBJ databases">
        <title>Parasedimentitalea marina sp. nov., a psychrophilic bacterium isolated from deep seawater of the New Britain Trench.</title>
        <authorList>
            <person name="Cao J."/>
        </authorList>
    </citation>
    <scope>NUCLEOTIDE SEQUENCE [LARGE SCALE GENOMIC DNA]</scope>
    <source>
        <strain evidence="2 3">W43</strain>
    </source>
</reference>
<accession>A0A3T0N8H7</accession>
<keyword evidence="1" id="KW-0472">Membrane</keyword>
<dbReference type="RefSeq" id="WP_127747720.1">
    <property type="nucleotide sequence ID" value="NZ_CP033219.1"/>
</dbReference>
<evidence type="ECO:0000313" key="3">
    <source>
        <dbReference type="Proteomes" id="UP000283063"/>
    </source>
</evidence>
<evidence type="ECO:0000256" key="1">
    <source>
        <dbReference type="SAM" id="Phobius"/>
    </source>
</evidence>
<keyword evidence="3" id="KW-1185">Reference proteome</keyword>
<proteinExistence type="predicted"/>
<evidence type="ECO:0000313" key="2">
    <source>
        <dbReference type="EMBL" id="AZV80299.1"/>
    </source>
</evidence>
<name>A0A3T0N8H7_9RHOB</name>
<dbReference type="KEGG" id="sedi:EBB79_04210"/>
<feature type="transmembrane region" description="Helical" evidence="1">
    <location>
        <begin position="52"/>
        <end position="73"/>
    </location>
</feature>
<organism evidence="2 3">
    <name type="scientific">Parasedimentitalea marina</name>
    <dbReference type="NCBI Taxonomy" id="2483033"/>
    <lineage>
        <taxon>Bacteria</taxon>
        <taxon>Pseudomonadati</taxon>
        <taxon>Pseudomonadota</taxon>
        <taxon>Alphaproteobacteria</taxon>
        <taxon>Rhodobacterales</taxon>
        <taxon>Paracoccaceae</taxon>
        <taxon>Parasedimentitalea</taxon>
    </lineage>
</organism>